<dbReference type="InterPro" id="IPR004893">
    <property type="entry name" value="NifW"/>
</dbReference>
<evidence type="ECO:0000256" key="2">
    <source>
        <dbReference type="ARBA" id="ARBA00008351"/>
    </source>
</evidence>
<dbReference type="RefSeq" id="WP_169115520.1">
    <property type="nucleotide sequence ID" value="NZ_JBHSGH010000013.1"/>
</dbReference>
<evidence type="ECO:0000313" key="8">
    <source>
        <dbReference type="Proteomes" id="UP000669605"/>
    </source>
</evidence>
<gene>
    <name evidence="6" type="primary">nifW</name>
    <name evidence="7" type="ORF">GV368_03740</name>
</gene>
<evidence type="ECO:0000256" key="4">
    <source>
        <dbReference type="ARBA" id="ARBA00016274"/>
    </source>
</evidence>
<sequence>MDPLRQRMARFTAAEEFFWALDIPYDRHVLDVNRLHILKRFRQYLSQHSGWETLPEGELLPLCRAALARAHDDFVHSSALQERVFKVFHEARGQQHIPLQRLHATLPSRR</sequence>
<comment type="function">
    <text evidence="1 6">May protect the nitrogenase Fe-Mo protein from oxidative damage.</text>
</comment>
<evidence type="ECO:0000256" key="3">
    <source>
        <dbReference type="ARBA" id="ARBA00011284"/>
    </source>
</evidence>
<keyword evidence="8" id="KW-1185">Reference proteome</keyword>
<dbReference type="PIRSF" id="PIRSF005790">
    <property type="entry name" value="NifW"/>
    <property type="match status" value="1"/>
</dbReference>
<evidence type="ECO:0000313" key="7">
    <source>
        <dbReference type="EMBL" id="NMH16231.1"/>
    </source>
</evidence>
<evidence type="ECO:0000256" key="5">
    <source>
        <dbReference type="ARBA" id="ARBA00023231"/>
    </source>
</evidence>
<dbReference type="Proteomes" id="UP000669605">
    <property type="component" value="Unassembled WGS sequence"/>
</dbReference>
<evidence type="ECO:0000256" key="1">
    <source>
        <dbReference type="ARBA" id="ARBA00002247"/>
    </source>
</evidence>
<dbReference type="EMBL" id="JAAAUB010000003">
    <property type="protein sequence ID" value="NMH16231.1"/>
    <property type="molecule type" value="Genomic_DNA"/>
</dbReference>
<keyword evidence="5 6" id="KW-0535">Nitrogen fixation</keyword>
<comment type="similarity">
    <text evidence="2 6">Belongs to the NifW family.</text>
</comment>
<comment type="caution">
    <text evidence="7">The sequence shown here is derived from an EMBL/GenBank/DDBJ whole genome shotgun (WGS) entry which is preliminary data.</text>
</comment>
<dbReference type="Pfam" id="PF03206">
    <property type="entry name" value="NifW"/>
    <property type="match status" value="1"/>
</dbReference>
<evidence type="ECO:0000256" key="6">
    <source>
        <dbReference type="HAMAP-Rule" id="MF_00529"/>
    </source>
</evidence>
<reference evidence="7 8" key="1">
    <citation type="journal article" date="2020" name="Curr. Microbiol.">
        <title>Tepidiphilus baoligensis sp. nov., a Novel Bacterium of the Family Hydrogenophilaceae Isolated from an Oil Reservoir.</title>
        <authorList>
            <person name="Zhang X."/>
            <person name="Wang G."/>
            <person name="Ma X."/>
            <person name="Yu J."/>
            <person name="You J."/>
            <person name="Xue Y."/>
            <person name="Ma Y."/>
        </authorList>
    </citation>
    <scope>NUCLEOTIDE SEQUENCE [LARGE SCALE GENOMIC DNA]</scope>
    <source>
        <strain evidence="7 8">B18-69</strain>
    </source>
</reference>
<organism evidence="7 8">
    <name type="scientific">Tepidiphilus baoligensis</name>
    <dbReference type="NCBI Taxonomy" id="2698687"/>
    <lineage>
        <taxon>Bacteria</taxon>
        <taxon>Pseudomonadati</taxon>
        <taxon>Pseudomonadota</taxon>
        <taxon>Hydrogenophilia</taxon>
        <taxon>Hydrogenophilales</taxon>
        <taxon>Hydrogenophilaceae</taxon>
        <taxon>Tepidiphilus</taxon>
    </lineage>
</organism>
<accession>A0ABX1QLR8</accession>
<dbReference type="HAMAP" id="MF_00529">
    <property type="entry name" value="NifW"/>
    <property type="match status" value="1"/>
</dbReference>
<comment type="subunit">
    <text evidence="3 6">Homotrimer; associates with NifD.</text>
</comment>
<name>A0ABX1QLR8_9PROT</name>
<protein>
    <recommendedName>
        <fullName evidence="4 6">Nitrogenase-stabilizing/protective protein NifW</fullName>
    </recommendedName>
</protein>
<proteinExistence type="inferred from homology"/>